<accession>A0A5D0UHS7</accession>
<reference evidence="6 7" key="1">
    <citation type="submission" date="2019-08" db="EMBL/GenBank/DDBJ databases">
        <title>Actinomadura sp. nov. CYP1-5 isolated from mountain soil.</title>
        <authorList>
            <person name="Songsumanus A."/>
            <person name="Kuncharoen N."/>
            <person name="Kudo T."/>
            <person name="Yuki M."/>
            <person name="Igarashi Y."/>
            <person name="Tanasupawat S."/>
        </authorList>
    </citation>
    <scope>NUCLEOTIDE SEQUENCE [LARGE SCALE GENOMIC DNA]</scope>
    <source>
        <strain evidence="6 7">GKU157</strain>
    </source>
</reference>
<gene>
    <name evidence="6" type="ORF">FXF65_06295</name>
</gene>
<dbReference type="GO" id="GO:0017000">
    <property type="term" value="P:antibiotic biosynthetic process"/>
    <property type="evidence" value="ECO:0007669"/>
    <property type="project" value="UniProtKB-KW"/>
</dbReference>
<feature type="domain" description="TauD/TfdA-like" evidence="5">
    <location>
        <begin position="71"/>
        <end position="324"/>
    </location>
</feature>
<dbReference type="Gene3D" id="3.60.130.10">
    <property type="entry name" value="Clavaminate synthase-like"/>
    <property type="match status" value="1"/>
</dbReference>
<evidence type="ECO:0000313" key="7">
    <source>
        <dbReference type="Proteomes" id="UP000322634"/>
    </source>
</evidence>
<keyword evidence="7" id="KW-1185">Reference proteome</keyword>
<sequence length="354" mass="39962">MTRGSARKRPTPLFGVRVMVDILREPVTGRSVWTAADIGAEDSYARRFTEDDLLEFDRALARVQDKTAQELSKRDFPLPGFAEKVRDVVDDLEHGTGFVLLRGLPIHDRYTVEEATKIYWAIGLHMGELVPQNRRGELIGNIRNLGAKGHNARGYATASAAAFHTDQTDVVGLMCLHPARSGGISLVASAMTAYNIVLDEHPEWLDILYKRFPTDWVSEEPPGSPGWYYSRLYSYVDGLLSAAYRTGRILSATRFPDVPRLTAREVECLLFLDEIPTRPGVALDMTLEVGDIQFVNNFVTVHSRTGFVDDPDDPDFQRHLLRLWVSRPDTGRVVCPEYHYWRSGISRLEWARSA</sequence>
<protein>
    <submittedName>
        <fullName evidence="6">TauD/TfdA family dioxygenase</fullName>
    </submittedName>
</protein>
<dbReference type="InterPro" id="IPR050411">
    <property type="entry name" value="AlphaKG_dependent_hydroxylases"/>
</dbReference>
<dbReference type="InterPro" id="IPR042098">
    <property type="entry name" value="TauD-like_sf"/>
</dbReference>
<dbReference type="GO" id="GO:0051213">
    <property type="term" value="F:dioxygenase activity"/>
    <property type="evidence" value="ECO:0007669"/>
    <property type="project" value="UniProtKB-KW"/>
</dbReference>
<dbReference type="InterPro" id="IPR003819">
    <property type="entry name" value="TauD/TfdA-like"/>
</dbReference>
<dbReference type="Proteomes" id="UP000322634">
    <property type="component" value="Unassembled WGS sequence"/>
</dbReference>
<dbReference type="PANTHER" id="PTHR10696:SF56">
    <property type="entry name" value="TAUD_TFDA-LIKE DOMAIN-CONTAINING PROTEIN"/>
    <property type="match status" value="1"/>
</dbReference>
<dbReference type="EMBL" id="VSFF01000002">
    <property type="protein sequence ID" value="TYC17594.1"/>
    <property type="molecule type" value="Genomic_DNA"/>
</dbReference>
<dbReference type="PANTHER" id="PTHR10696">
    <property type="entry name" value="GAMMA-BUTYROBETAINE HYDROXYLASE-RELATED"/>
    <property type="match status" value="1"/>
</dbReference>
<evidence type="ECO:0000259" key="5">
    <source>
        <dbReference type="Pfam" id="PF02668"/>
    </source>
</evidence>
<comment type="cofactor">
    <cofactor evidence="1">
        <name>Fe(2+)</name>
        <dbReference type="ChEBI" id="CHEBI:29033"/>
    </cofactor>
</comment>
<evidence type="ECO:0000256" key="3">
    <source>
        <dbReference type="ARBA" id="ARBA00023004"/>
    </source>
</evidence>
<proteinExistence type="predicted"/>
<keyword evidence="3" id="KW-0408">Iron</keyword>
<organism evidence="6 7">
    <name type="scientific">Actinomadura syzygii</name>
    <dbReference type="NCBI Taxonomy" id="1427538"/>
    <lineage>
        <taxon>Bacteria</taxon>
        <taxon>Bacillati</taxon>
        <taxon>Actinomycetota</taxon>
        <taxon>Actinomycetes</taxon>
        <taxon>Streptosporangiales</taxon>
        <taxon>Thermomonosporaceae</taxon>
        <taxon>Actinomadura</taxon>
    </lineage>
</organism>
<evidence type="ECO:0000256" key="1">
    <source>
        <dbReference type="ARBA" id="ARBA00001954"/>
    </source>
</evidence>
<keyword evidence="4" id="KW-0045">Antibiotic biosynthesis</keyword>
<dbReference type="Pfam" id="PF02668">
    <property type="entry name" value="TauD"/>
    <property type="match status" value="1"/>
</dbReference>
<evidence type="ECO:0000313" key="6">
    <source>
        <dbReference type="EMBL" id="TYC17594.1"/>
    </source>
</evidence>
<dbReference type="AlphaFoldDB" id="A0A5D0UHS7"/>
<evidence type="ECO:0000256" key="2">
    <source>
        <dbReference type="ARBA" id="ARBA00023002"/>
    </source>
</evidence>
<comment type="caution">
    <text evidence="6">The sequence shown here is derived from an EMBL/GenBank/DDBJ whole genome shotgun (WGS) entry which is preliminary data.</text>
</comment>
<evidence type="ECO:0000256" key="4">
    <source>
        <dbReference type="ARBA" id="ARBA00023194"/>
    </source>
</evidence>
<name>A0A5D0UHS7_9ACTN</name>
<keyword evidence="2" id="KW-0560">Oxidoreductase</keyword>
<keyword evidence="6" id="KW-0223">Dioxygenase</keyword>
<dbReference type="OrthoDB" id="5491415at2"/>
<dbReference type="SUPFAM" id="SSF51197">
    <property type="entry name" value="Clavaminate synthase-like"/>
    <property type="match status" value="1"/>
</dbReference>